<dbReference type="Pfam" id="PF13604">
    <property type="entry name" value="AAA_30"/>
    <property type="match status" value="1"/>
</dbReference>
<dbReference type="Gene3D" id="2.30.30.940">
    <property type="match status" value="1"/>
</dbReference>
<dbReference type="InterPro" id="IPR027417">
    <property type="entry name" value="P-loop_NTPase"/>
</dbReference>
<evidence type="ECO:0000259" key="1">
    <source>
        <dbReference type="Pfam" id="PF08751"/>
    </source>
</evidence>
<protein>
    <submittedName>
        <fullName evidence="2">Relaxase domain-containing protein</fullName>
    </submittedName>
</protein>
<dbReference type="NCBIfam" id="NF041492">
    <property type="entry name" value="MobF"/>
    <property type="match status" value="1"/>
</dbReference>
<feature type="domain" description="TrwC relaxase" evidence="1">
    <location>
        <begin position="19"/>
        <end position="295"/>
    </location>
</feature>
<dbReference type="SUPFAM" id="SSF52540">
    <property type="entry name" value="P-loop containing nucleoside triphosphate hydrolases"/>
    <property type="match status" value="2"/>
</dbReference>
<reference evidence="2" key="1">
    <citation type="submission" date="2022-11" db="EMBL/GenBank/DDBJ databases">
        <title>Robbsia betulipollinis sp. nov., isolated from pollen of birch (Betula pendula).</title>
        <authorList>
            <person name="Shi H."/>
            <person name="Ambika Manirajan B."/>
            <person name="Ratering S."/>
            <person name="Geissler-Plaum R."/>
            <person name="Schnell S."/>
        </authorList>
    </citation>
    <scope>NUCLEOTIDE SEQUENCE</scope>
    <source>
        <strain evidence="2">Bb-Pol-6</strain>
    </source>
</reference>
<gene>
    <name evidence="2" type="ORF">OVY01_11830</name>
</gene>
<accession>A0ABT3ZN53</accession>
<evidence type="ECO:0000313" key="3">
    <source>
        <dbReference type="Proteomes" id="UP001082899"/>
    </source>
</evidence>
<keyword evidence="3" id="KW-1185">Reference proteome</keyword>
<name>A0ABT3ZN53_9BURK</name>
<dbReference type="EMBL" id="JAPMXC010000002">
    <property type="protein sequence ID" value="MCY0387912.1"/>
    <property type="molecule type" value="Genomic_DNA"/>
</dbReference>
<dbReference type="Pfam" id="PF08751">
    <property type="entry name" value="TrwC"/>
    <property type="match status" value="1"/>
</dbReference>
<dbReference type="InterPro" id="IPR014862">
    <property type="entry name" value="TrwC"/>
</dbReference>
<dbReference type="Gene3D" id="3.40.50.300">
    <property type="entry name" value="P-loop containing nucleotide triphosphate hydrolases"/>
    <property type="match status" value="2"/>
</dbReference>
<dbReference type="SUPFAM" id="SSF55464">
    <property type="entry name" value="Origin of replication-binding domain, RBD-like"/>
    <property type="match status" value="1"/>
</dbReference>
<evidence type="ECO:0000313" key="2">
    <source>
        <dbReference type="EMBL" id="MCY0387912.1"/>
    </source>
</evidence>
<sequence>MMTRTVINKGVLAYLGQIEYYRDATSGKEYAPTRWRGAGAEALGLKGAVDFDDFANAIEGRGPDGKALVQNAGREGRRMGWDLTFSQEKTLSILLADPTTSAALKDQIVEAHRNAVDKALAHLESLLIVRTGSKGTDRHSDVEAVFMLVDHFSSRDLDCQIHTHAVMSNMALFTDANGKQQWNSIDGATIAEYEHAIGAIYRAESAAGAQRLGLTVNMHRDLNAKGRETGKVFWRVGGIDQTTYDMSSKRTQEIEAYMLAHPGVDRQRANLATRKDKDEPTYVELQEQWAKQHTEFRQANPQAYGSCTQLLGPNVTSNLEQDEHKPRTDAQILEACTANNVFFKRADLLKNVAQEYVGRLDGDGVIAKTNEILETQSLTRYFGLDKHGQHLYSSIEMMELEAGIGRAARARKDDLTVRLTPEQVQDGLDAYHASAKFRLSDEQEEGVRWVCGDTGGIAAVTGFAGAGKTSSFMATRTTLEMAGKQMIGVSTSWKAAKKLEAETEVQSYSSASLLRWLDNGKIKLGQDSVVVFDEAGMAGSRTIAKLQKHVDKAGAKLVLMGDCLQLQPVESGAGFRLAIDEIGDTKLTEIRRQKSAQMRDTAGMFYGLNDGNVPNGAKIADRLFNDGHFQIAETESEAKKQLVKAYLDDPKPDTEKLVLAGTRSEVNDLNLAIRAGRKAHGELGKDHIVRLIVDDEFRDLTISVNDLLTFTEKNEDLGVVNGFSGVVTRLEKNQAGMGHSVTLKLQSDIPEVNGREVLVDTAECKDLNLGYAMTTHRSQGQGVESVFALFGEGGVKMLDNQLGLVSFTRSKTTYTAFGTEEVLLGEEDEHGVRHGGVKQRLGFVNLKETTLDRKEVEIRPTLSKTTTFEGAKTLNERLDDVLRRGVSRSIEQEQQSIARHAADIVRMDREAIAAAGERDAQAIVKASGFVRAMPDLVDAPKTFMRPAEKTRRLEQQRRETTAQLLAAQKRERAQRAETNRVQRMEKERAVALENARKAVVAQRKARTVEVQR</sequence>
<proteinExistence type="predicted"/>
<comment type="caution">
    <text evidence="2">The sequence shown here is derived from an EMBL/GenBank/DDBJ whole genome shotgun (WGS) entry which is preliminary data.</text>
</comment>
<dbReference type="Proteomes" id="UP001082899">
    <property type="component" value="Unassembled WGS sequence"/>
</dbReference>
<dbReference type="RefSeq" id="WP_267847770.1">
    <property type="nucleotide sequence ID" value="NZ_JAPMXC010000002.1"/>
</dbReference>
<organism evidence="2 3">
    <name type="scientific">Robbsia betulipollinis</name>
    <dbReference type="NCBI Taxonomy" id="2981849"/>
    <lineage>
        <taxon>Bacteria</taxon>
        <taxon>Pseudomonadati</taxon>
        <taxon>Pseudomonadota</taxon>
        <taxon>Betaproteobacteria</taxon>
        <taxon>Burkholderiales</taxon>
        <taxon>Burkholderiaceae</taxon>
        <taxon>Robbsia</taxon>
    </lineage>
</organism>